<dbReference type="RefSeq" id="WP_224125513.1">
    <property type="nucleotide sequence ID" value="NZ_JAIQZJ010000026.1"/>
</dbReference>
<comment type="caution">
    <text evidence="2">The sequence shown here is derived from an EMBL/GenBank/DDBJ whole genome shotgun (WGS) entry which is preliminary data.</text>
</comment>
<accession>A0ABS7UJL6</accession>
<proteinExistence type="predicted"/>
<name>A0ABS7UJL6_9ACTN</name>
<feature type="transmembrane region" description="Helical" evidence="1">
    <location>
        <begin position="20"/>
        <end position="38"/>
    </location>
</feature>
<feature type="transmembrane region" description="Helical" evidence="1">
    <location>
        <begin position="44"/>
        <end position="66"/>
    </location>
</feature>
<organism evidence="2 3">
    <name type="scientific">Nocardioides mangrovi</name>
    <dbReference type="NCBI Taxonomy" id="2874580"/>
    <lineage>
        <taxon>Bacteria</taxon>
        <taxon>Bacillati</taxon>
        <taxon>Actinomycetota</taxon>
        <taxon>Actinomycetes</taxon>
        <taxon>Propionibacteriales</taxon>
        <taxon>Nocardioidaceae</taxon>
        <taxon>Nocardioides</taxon>
    </lineage>
</organism>
<evidence type="ECO:0000313" key="2">
    <source>
        <dbReference type="EMBL" id="MBZ5741214.1"/>
    </source>
</evidence>
<feature type="transmembrane region" description="Helical" evidence="1">
    <location>
        <begin position="87"/>
        <end position="106"/>
    </location>
</feature>
<keyword evidence="1" id="KW-1133">Transmembrane helix</keyword>
<protein>
    <submittedName>
        <fullName evidence="2">Uncharacterized protein</fullName>
    </submittedName>
</protein>
<keyword evidence="1" id="KW-0472">Membrane</keyword>
<evidence type="ECO:0000256" key="1">
    <source>
        <dbReference type="SAM" id="Phobius"/>
    </source>
</evidence>
<reference evidence="2 3" key="1">
    <citation type="submission" date="2021-09" db="EMBL/GenBank/DDBJ databases">
        <title>Whole genome sequence of Nocardioides sp. GBK3QG-3.</title>
        <authorList>
            <person name="Tuo L."/>
        </authorList>
    </citation>
    <scope>NUCLEOTIDE SEQUENCE [LARGE SCALE GENOMIC DNA]</scope>
    <source>
        <strain evidence="2 3">GBK3QG-3</strain>
    </source>
</reference>
<sequence>MPSDPDRPDLLGLRRGGEGAITGTVVCAAVIAYGAGHVDSTGQLSIAILGTVAVYWIAHLHAVTIGSSLTHRHHPVAALRHALVETLPILGASIVPLVVLLLATLLGADLRGAAWAALIATIALLTAYSYVAGVRGGLDLGGRVASAAAGAGVGLLVALLKVLLH</sequence>
<dbReference type="Proteomes" id="UP000780875">
    <property type="component" value="Unassembled WGS sequence"/>
</dbReference>
<gene>
    <name evidence="2" type="ORF">K8U61_23845</name>
</gene>
<feature type="transmembrane region" description="Helical" evidence="1">
    <location>
        <begin position="144"/>
        <end position="164"/>
    </location>
</feature>
<evidence type="ECO:0000313" key="3">
    <source>
        <dbReference type="Proteomes" id="UP000780875"/>
    </source>
</evidence>
<keyword evidence="3" id="KW-1185">Reference proteome</keyword>
<keyword evidence="1" id="KW-0812">Transmembrane</keyword>
<dbReference type="EMBL" id="JAIQZJ010000026">
    <property type="protein sequence ID" value="MBZ5741214.1"/>
    <property type="molecule type" value="Genomic_DNA"/>
</dbReference>
<feature type="transmembrane region" description="Helical" evidence="1">
    <location>
        <begin position="112"/>
        <end position="132"/>
    </location>
</feature>